<feature type="compositionally biased region" description="Low complexity" evidence="2">
    <location>
        <begin position="338"/>
        <end position="360"/>
    </location>
</feature>
<dbReference type="Gene3D" id="2.120.10.30">
    <property type="entry name" value="TolB, C-terminal domain"/>
    <property type="match status" value="1"/>
</dbReference>
<dbReference type="GO" id="GO:0000209">
    <property type="term" value="P:protein polyubiquitination"/>
    <property type="evidence" value="ECO:0007669"/>
    <property type="project" value="TreeGrafter"/>
</dbReference>
<proteinExistence type="predicted"/>
<evidence type="ECO:0000256" key="1">
    <source>
        <dbReference type="SAM" id="Coils"/>
    </source>
</evidence>
<feature type="compositionally biased region" description="Pro residues" evidence="2">
    <location>
        <begin position="475"/>
        <end position="489"/>
    </location>
</feature>
<dbReference type="GO" id="GO:0043161">
    <property type="term" value="P:proteasome-mediated ubiquitin-dependent protein catabolic process"/>
    <property type="evidence" value="ECO:0007669"/>
    <property type="project" value="TreeGrafter"/>
</dbReference>
<feature type="region of interest" description="Disordered" evidence="2">
    <location>
        <begin position="442"/>
        <end position="505"/>
    </location>
</feature>
<comment type="caution">
    <text evidence="3">The sequence shown here is derived from an EMBL/GenBank/DDBJ whole genome shotgun (WGS) entry which is preliminary data.</text>
</comment>
<dbReference type="PANTHER" id="PTHR24104">
    <property type="entry name" value="E3 UBIQUITIN-PROTEIN LIGASE NHLRC1-RELATED"/>
    <property type="match status" value="1"/>
</dbReference>
<dbReference type="Proteomes" id="UP000828390">
    <property type="component" value="Unassembled WGS sequence"/>
</dbReference>
<feature type="region of interest" description="Disordered" evidence="2">
    <location>
        <begin position="256"/>
        <end position="288"/>
    </location>
</feature>
<gene>
    <name evidence="3" type="ORF">DPMN_059131</name>
</gene>
<feature type="compositionally biased region" description="Polar residues" evidence="2">
    <location>
        <begin position="490"/>
        <end position="505"/>
    </location>
</feature>
<dbReference type="GO" id="GO:0008270">
    <property type="term" value="F:zinc ion binding"/>
    <property type="evidence" value="ECO:0007669"/>
    <property type="project" value="UniProtKB-KW"/>
</dbReference>
<reference evidence="3" key="2">
    <citation type="submission" date="2020-11" db="EMBL/GenBank/DDBJ databases">
        <authorList>
            <person name="McCartney M.A."/>
            <person name="Auch B."/>
            <person name="Kono T."/>
            <person name="Mallez S."/>
            <person name="Becker A."/>
            <person name="Gohl D.M."/>
            <person name="Silverstein K.A.T."/>
            <person name="Koren S."/>
            <person name="Bechman K.B."/>
            <person name="Herman A."/>
            <person name="Abrahante J.E."/>
            <person name="Garbe J."/>
        </authorList>
    </citation>
    <scope>NUCLEOTIDE SEQUENCE</scope>
    <source>
        <strain evidence="3">Duluth1</strain>
        <tissue evidence="3">Whole animal</tissue>
    </source>
</reference>
<evidence type="ECO:0000313" key="4">
    <source>
        <dbReference type="Proteomes" id="UP000828390"/>
    </source>
</evidence>
<dbReference type="GO" id="GO:0061630">
    <property type="term" value="F:ubiquitin protein ligase activity"/>
    <property type="evidence" value="ECO:0007669"/>
    <property type="project" value="TreeGrafter"/>
</dbReference>
<evidence type="ECO:0000313" key="3">
    <source>
        <dbReference type="EMBL" id="KAH3716409.1"/>
    </source>
</evidence>
<dbReference type="InterPro" id="IPR011042">
    <property type="entry name" value="6-blade_b-propeller_TolB-like"/>
</dbReference>
<accession>A0A9D4C3E1</accession>
<dbReference type="SUPFAM" id="SSF57845">
    <property type="entry name" value="B-box zinc-binding domain"/>
    <property type="match status" value="1"/>
</dbReference>
<sequence>MATAPAVPARPLIKNRQPPPAVPSRWGSCAIHTGSTNMAICKTCAVLLCSECLSNVRLDHPDCSVQALNSDLHCLLHELTSRLMLQMDETIDAMTRLHRSLASKRQRMDAKRSETTTEVERYFTKLKEKMEEKLKREKRDLLELLNAKVAEQDSVISQNIETCEKALRTLEEKKTELVSMGGMNDHARGSPSNISITSIKTALATSDEVKSCLKSKTGLEDARNSFMVIRFIVDSDAEEFMLSKKLSAVEVLNSKAEHQDQGNLEEERINEAARTVTSEHRQRRSLEGELMHSARELRVVLPAVTNRSYSAEVLIPLNPSSSNETMNQTARVASGETSARLSVSSSPSNSERSLLSTSNNQNSDSDVARQSSLQNIRMNANYDVALDVSSASSGHSEIQDSSPIALAYTTLTPSLSHPDIRDGCLPADIDSVANAEHISQISNESADNQSGITGHEEDDPPPPYPGLPRASPRPNEQPPPYPGPPPPPYSQTAEPHSSHVSRSTSAANICDLQQDSPRPRGNKITKVFSVTEVYDKRCAGIFALAVVRTNCFVVVDRWNRKLKYFNSAGDSYGGLIFREEPWDVTLITTDLVAVTVPKLNTLYKIQVTDQSVVTTSTVRTLRRYACVAYHGSNEMFICGQVPQFGEPVIDVIGLYGGPILQSFRQDSVTRRDSLTFSYPRYVKVTDDGIVIVCDWNLKCLMLFKMDGSFVGRYRGTVEFPLNEPTGMTYDAEKREIYVIDSKHTSSAAAIHAVSLTCECKDIIKWDNELRVAPAISACEPGFALGSKSGAISLFRPVCQIAFRTESEL</sequence>
<feature type="region of interest" description="Disordered" evidence="2">
    <location>
        <begin position="317"/>
        <end position="369"/>
    </location>
</feature>
<keyword evidence="4" id="KW-1185">Reference proteome</keyword>
<feature type="compositionally biased region" description="Polar residues" evidence="2">
    <location>
        <begin position="318"/>
        <end position="337"/>
    </location>
</feature>
<dbReference type="InterPro" id="IPR050952">
    <property type="entry name" value="TRIM-NHL_E3_ligases"/>
</dbReference>
<reference evidence="3" key="1">
    <citation type="journal article" date="2019" name="bioRxiv">
        <title>The Genome of the Zebra Mussel, Dreissena polymorpha: A Resource for Invasive Species Research.</title>
        <authorList>
            <person name="McCartney M.A."/>
            <person name="Auch B."/>
            <person name="Kono T."/>
            <person name="Mallez S."/>
            <person name="Zhang Y."/>
            <person name="Obille A."/>
            <person name="Becker A."/>
            <person name="Abrahante J.E."/>
            <person name="Garbe J."/>
            <person name="Badalamenti J.P."/>
            <person name="Herman A."/>
            <person name="Mangelson H."/>
            <person name="Liachko I."/>
            <person name="Sullivan S."/>
            <person name="Sone E.D."/>
            <person name="Koren S."/>
            <person name="Silverstein K.A.T."/>
            <person name="Beckman K.B."/>
            <person name="Gohl D.M."/>
        </authorList>
    </citation>
    <scope>NUCLEOTIDE SEQUENCE</scope>
    <source>
        <strain evidence="3">Duluth1</strain>
        <tissue evidence="3">Whole animal</tissue>
    </source>
</reference>
<feature type="compositionally biased region" description="Polar residues" evidence="2">
    <location>
        <begin position="442"/>
        <end position="452"/>
    </location>
</feature>
<keyword evidence="1" id="KW-0175">Coiled coil</keyword>
<feature type="region of interest" description="Disordered" evidence="2">
    <location>
        <begin position="1"/>
        <end position="24"/>
    </location>
</feature>
<organism evidence="3 4">
    <name type="scientific">Dreissena polymorpha</name>
    <name type="common">Zebra mussel</name>
    <name type="synonym">Mytilus polymorpha</name>
    <dbReference type="NCBI Taxonomy" id="45954"/>
    <lineage>
        <taxon>Eukaryota</taxon>
        <taxon>Metazoa</taxon>
        <taxon>Spiralia</taxon>
        <taxon>Lophotrochozoa</taxon>
        <taxon>Mollusca</taxon>
        <taxon>Bivalvia</taxon>
        <taxon>Autobranchia</taxon>
        <taxon>Heteroconchia</taxon>
        <taxon>Euheterodonta</taxon>
        <taxon>Imparidentia</taxon>
        <taxon>Neoheterodontei</taxon>
        <taxon>Myida</taxon>
        <taxon>Dreissenoidea</taxon>
        <taxon>Dreissenidae</taxon>
        <taxon>Dreissena</taxon>
    </lineage>
</organism>
<feature type="coiled-coil region" evidence="1">
    <location>
        <begin position="127"/>
        <end position="180"/>
    </location>
</feature>
<evidence type="ECO:0000256" key="2">
    <source>
        <dbReference type="SAM" id="MobiDB-lite"/>
    </source>
</evidence>
<dbReference type="AlphaFoldDB" id="A0A9D4C3E1"/>
<dbReference type="PANTHER" id="PTHR24104:SF25">
    <property type="entry name" value="PROTEIN LIN-41"/>
    <property type="match status" value="1"/>
</dbReference>
<dbReference type="EMBL" id="JAIWYP010000013">
    <property type="protein sequence ID" value="KAH3716409.1"/>
    <property type="molecule type" value="Genomic_DNA"/>
</dbReference>
<dbReference type="OrthoDB" id="6125930at2759"/>
<name>A0A9D4C3E1_DREPO</name>
<protein>
    <submittedName>
        <fullName evidence="3">Uncharacterized protein</fullName>
    </submittedName>
</protein>
<dbReference type="SUPFAM" id="SSF101898">
    <property type="entry name" value="NHL repeat"/>
    <property type="match status" value="1"/>
</dbReference>